<organism evidence="1 2">
    <name type="scientific">Coffea arabica</name>
    <name type="common">Arabian coffee</name>
    <dbReference type="NCBI Taxonomy" id="13443"/>
    <lineage>
        <taxon>Eukaryota</taxon>
        <taxon>Viridiplantae</taxon>
        <taxon>Streptophyta</taxon>
        <taxon>Embryophyta</taxon>
        <taxon>Tracheophyta</taxon>
        <taxon>Spermatophyta</taxon>
        <taxon>Magnoliopsida</taxon>
        <taxon>eudicotyledons</taxon>
        <taxon>Gunneridae</taxon>
        <taxon>Pentapetalae</taxon>
        <taxon>asterids</taxon>
        <taxon>lamiids</taxon>
        <taxon>Gentianales</taxon>
        <taxon>Rubiaceae</taxon>
        <taxon>Ixoroideae</taxon>
        <taxon>Gardenieae complex</taxon>
        <taxon>Bertiereae - Coffeeae clade</taxon>
        <taxon>Coffeeae</taxon>
        <taxon>Coffea</taxon>
    </lineage>
</organism>
<dbReference type="PANTHER" id="PTHR15503:SF45">
    <property type="entry name" value="RNA-DIRECTED DNA POLYMERASE HOMOLOG"/>
    <property type="match status" value="1"/>
</dbReference>
<evidence type="ECO:0000313" key="1">
    <source>
        <dbReference type="Proteomes" id="UP001652660"/>
    </source>
</evidence>
<dbReference type="InterPro" id="IPR032567">
    <property type="entry name" value="RTL1-rel"/>
</dbReference>
<dbReference type="CDD" id="cd00303">
    <property type="entry name" value="retropepsin_like"/>
    <property type="match status" value="1"/>
</dbReference>
<dbReference type="Pfam" id="PF08284">
    <property type="entry name" value="RVP_2"/>
    <property type="match status" value="1"/>
</dbReference>
<dbReference type="RefSeq" id="XP_071905714.1">
    <property type="nucleotide sequence ID" value="XM_072049613.1"/>
</dbReference>
<evidence type="ECO:0000313" key="2">
    <source>
        <dbReference type="RefSeq" id="XP_071905714.1"/>
    </source>
</evidence>
<dbReference type="GeneID" id="140006937"/>
<reference evidence="2" key="1">
    <citation type="submission" date="2025-08" db="UniProtKB">
        <authorList>
            <consortium name="RefSeq"/>
        </authorList>
    </citation>
    <scope>IDENTIFICATION</scope>
    <source>
        <tissue evidence="2">Leaves</tissue>
    </source>
</reference>
<dbReference type="InterPro" id="IPR021109">
    <property type="entry name" value="Peptidase_aspartic_dom_sf"/>
</dbReference>
<accession>A0ABM4UEK6</accession>
<dbReference type="Proteomes" id="UP001652660">
    <property type="component" value="Chromosome 5e"/>
</dbReference>
<proteinExistence type="predicted"/>
<dbReference type="PANTHER" id="PTHR15503">
    <property type="entry name" value="LDOC1 RELATED"/>
    <property type="match status" value="1"/>
</dbReference>
<dbReference type="Gene3D" id="2.40.70.10">
    <property type="entry name" value="Acid Proteases"/>
    <property type="match status" value="1"/>
</dbReference>
<protein>
    <submittedName>
        <fullName evidence="2">Uncharacterized protein</fullName>
    </submittedName>
</protein>
<keyword evidence="1" id="KW-1185">Reference proteome</keyword>
<sequence>MSTGEKRKSVCIVAALSIRSRNVQVYRKNEVPNSAEVVDTILVYHCLVKVLIDPSTIHSFVNPKFMSGVDVRLIKLPYNLEVKAPTGNQSLITNLVYRDCEIWAGERKLLADLMNLAIKGYDVILGMDWLARYHAQLNCKTKTIELCIPGEATLKLDVRGKLVSSAFISGIRARKMLSRRAQGYLAFLINTPGDKMRLEDMPVVKEYPDVFLRN</sequence>
<gene>
    <name evidence="2" type="primary">LOC140006937</name>
</gene>
<name>A0ABM4UEK6_COFAR</name>